<dbReference type="Proteomes" id="UP000030152">
    <property type="component" value="Unassembled WGS sequence"/>
</dbReference>
<keyword evidence="2" id="KW-1185">Reference proteome</keyword>
<reference evidence="1 2" key="1">
    <citation type="submission" date="2013-09" db="EMBL/GenBank/DDBJ databases">
        <authorList>
            <person name="Zeng Z."/>
            <person name="Chen C."/>
        </authorList>
    </citation>
    <scope>NUCLEOTIDE SEQUENCE [LARGE SCALE GENOMIC DNA]</scope>
    <source>
        <strain evidence="1 2">WB 3.3-2</strain>
    </source>
</reference>
<evidence type="ECO:0000313" key="1">
    <source>
        <dbReference type="EMBL" id="KGO88234.1"/>
    </source>
</evidence>
<sequence>MTGMVSKINSANNFTIISGSKSYTVTLTDTKLYENSQTNLDAVKYLTEKLLSKDVVITDIVKQGDVIMGNAIYNCINYNVKDDIPCSAGNVLNVEMLKLKLIQYSGSNEFLKKISRE</sequence>
<name>A0A0A2M7J3_9FLAO</name>
<dbReference type="AlphaFoldDB" id="A0A0A2M7J3"/>
<proteinExistence type="predicted"/>
<evidence type="ECO:0000313" key="2">
    <source>
        <dbReference type="Proteomes" id="UP000030152"/>
    </source>
</evidence>
<accession>A0A0A2M7J3</accession>
<gene>
    <name evidence="1" type="ORF">Q765_04155</name>
</gene>
<comment type="caution">
    <text evidence="1">The sequence shown here is derived from an EMBL/GenBank/DDBJ whole genome shotgun (WGS) entry which is preliminary data.</text>
</comment>
<dbReference type="EMBL" id="JRLX01000002">
    <property type="protein sequence ID" value="KGO88234.1"/>
    <property type="molecule type" value="Genomic_DNA"/>
</dbReference>
<organism evidence="1 2">
    <name type="scientific">Flavobacterium rivuli WB 3.3-2 = DSM 21788</name>
    <dbReference type="NCBI Taxonomy" id="1121895"/>
    <lineage>
        <taxon>Bacteria</taxon>
        <taxon>Pseudomonadati</taxon>
        <taxon>Bacteroidota</taxon>
        <taxon>Flavobacteriia</taxon>
        <taxon>Flavobacteriales</taxon>
        <taxon>Flavobacteriaceae</taxon>
        <taxon>Flavobacterium</taxon>
    </lineage>
</organism>
<protein>
    <submittedName>
        <fullName evidence="1">Uncharacterized protein</fullName>
    </submittedName>
</protein>